<dbReference type="GO" id="GO:0006310">
    <property type="term" value="P:DNA recombination"/>
    <property type="evidence" value="ECO:0007669"/>
    <property type="project" value="InterPro"/>
</dbReference>
<evidence type="ECO:0000256" key="1">
    <source>
        <dbReference type="SAM" id="Coils"/>
    </source>
</evidence>
<name>A0A8B5UBB4_ACIBA</name>
<feature type="compositionally biased region" description="Basic and acidic residues" evidence="2">
    <location>
        <begin position="432"/>
        <end position="445"/>
    </location>
</feature>
<keyword evidence="1" id="KW-0175">Coiled coil</keyword>
<protein>
    <recommendedName>
        <fullName evidence="5">Plasmid recombination enzyme</fullName>
    </recommendedName>
</protein>
<dbReference type="Proteomes" id="UP000315888">
    <property type="component" value="Unassembled WGS sequence"/>
</dbReference>
<sequence>MFFGHWVARMAYAILRVQKLKTMGDIGGSLSHNYRNRLTLNADSDRTHLNNHDLDTNEKCMTAIRDRIPEKRRKDAVLCIEHLITASPEWDGWGDPKREKIFFERSRKWLENKYGKNNLISTSIHRDETTPHLVAYVVPIDEITGNLNAKKFIGGTRNVLSEMQTNFAKTVSDLGLDRGREKSLAKHNSIKNYYATVNTNIDEATRKKNEVDVDIELNIPQKSFFESFESYEPKLHAAINASFDEYKRKQKKLIDDMYSQYLRLQSENNALRDKYNKLIAKTMSFSEFLNVADANEINKTKDFLRERTIELTKDREIAAQFKIEMTKIREKALSENTPPSLHPDLKEVTRLQELQDKAFLEDDGTSFKKAVARKYEILGSVGRDLRFSDDVKRVMEYDKATTQSNFIDKNLIVAAENNRYTGKRSAISQNFEPEHKKQNTNDFER</sequence>
<gene>
    <name evidence="3" type="ORF">FJU42_20595</name>
</gene>
<feature type="region of interest" description="Disordered" evidence="2">
    <location>
        <begin position="424"/>
        <end position="445"/>
    </location>
</feature>
<reference evidence="3 4" key="1">
    <citation type="submission" date="2019-06" db="EMBL/GenBank/DDBJ databases">
        <title>A Diverse Panel of Clinical Acinetobacter baumannii for Research Use.</title>
        <authorList>
            <person name="Mcgann P."/>
            <person name="Snesrud E."/>
            <person name="Galac M.R."/>
        </authorList>
    </citation>
    <scope>NUCLEOTIDE SEQUENCE [LARGE SCALE GENOMIC DNA]</scope>
    <source>
        <strain evidence="3 4">MRSN14237</strain>
    </source>
</reference>
<evidence type="ECO:0008006" key="5">
    <source>
        <dbReference type="Google" id="ProtNLM"/>
    </source>
</evidence>
<comment type="caution">
    <text evidence="3">The sequence shown here is derived from an EMBL/GenBank/DDBJ whole genome shotgun (WGS) entry which is preliminary data.</text>
</comment>
<evidence type="ECO:0000313" key="3">
    <source>
        <dbReference type="EMBL" id="TPU59095.1"/>
    </source>
</evidence>
<organism evidence="3 4">
    <name type="scientific">Acinetobacter baumannii</name>
    <dbReference type="NCBI Taxonomy" id="470"/>
    <lineage>
        <taxon>Bacteria</taxon>
        <taxon>Pseudomonadati</taxon>
        <taxon>Pseudomonadota</taxon>
        <taxon>Gammaproteobacteria</taxon>
        <taxon>Moraxellales</taxon>
        <taxon>Moraxellaceae</taxon>
        <taxon>Acinetobacter</taxon>
        <taxon>Acinetobacter calcoaceticus/baumannii complex</taxon>
    </lineage>
</organism>
<dbReference type="InterPro" id="IPR001668">
    <property type="entry name" value="Mob_Pre"/>
</dbReference>
<dbReference type="CDD" id="cd17242">
    <property type="entry name" value="MobM_relaxase"/>
    <property type="match status" value="1"/>
</dbReference>
<accession>A0A8B5UBB4</accession>
<dbReference type="NCBIfam" id="NF041497">
    <property type="entry name" value="MobV"/>
    <property type="match status" value="1"/>
</dbReference>
<evidence type="ECO:0000313" key="4">
    <source>
        <dbReference type="Proteomes" id="UP000315888"/>
    </source>
</evidence>
<dbReference type="GO" id="GO:0003677">
    <property type="term" value="F:DNA binding"/>
    <property type="evidence" value="ECO:0007669"/>
    <property type="project" value="InterPro"/>
</dbReference>
<dbReference type="AlphaFoldDB" id="A0A8B5UBB4"/>
<evidence type="ECO:0000256" key="2">
    <source>
        <dbReference type="SAM" id="MobiDB-lite"/>
    </source>
</evidence>
<feature type="coiled-coil region" evidence="1">
    <location>
        <begin position="254"/>
        <end position="281"/>
    </location>
</feature>
<dbReference type="Pfam" id="PF01076">
    <property type="entry name" value="Mob_Pre"/>
    <property type="match status" value="1"/>
</dbReference>
<dbReference type="Gene3D" id="3.30.930.30">
    <property type="match status" value="1"/>
</dbReference>
<proteinExistence type="predicted"/>
<dbReference type="EMBL" id="VHGY01000109">
    <property type="protein sequence ID" value="TPU59095.1"/>
    <property type="molecule type" value="Genomic_DNA"/>
</dbReference>